<dbReference type="AlphaFoldDB" id="A0A9D1TC65"/>
<comment type="caution">
    <text evidence="1">The sequence shown here is derived from an EMBL/GenBank/DDBJ whole genome shotgun (WGS) entry which is preliminary data.</text>
</comment>
<dbReference type="GO" id="GO:0008705">
    <property type="term" value="F:methionine synthase activity"/>
    <property type="evidence" value="ECO:0007669"/>
    <property type="project" value="InterPro"/>
</dbReference>
<sequence length="220" mass="25118">MEIRSHLPFALVWEEIARKLHLDEEDGEDLRPYFEEAMRIANPKAAFCRVSVRVEGNERVWLENTCFESPLLAKNLAACQEVYPYVVTCGRELYDLCQRIEDPIMRYWLEYIAESVLRCAMLPVFEEMRALYHTTARYTMNPGSLPEWPIENQKPLFALLGDVEGAIGVSLTPSMLMLPNKSGSGILFASKEDYSNCALCTRLNCPTRRAPYHGDAKISS</sequence>
<reference evidence="1" key="2">
    <citation type="journal article" date="2021" name="PeerJ">
        <title>Extensive microbial diversity within the chicken gut microbiome revealed by metagenomics and culture.</title>
        <authorList>
            <person name="Gilroy R."/>
            <person name="Ravi A."/>
            <person name="Getino M."/>
            <person name="Pursley I."/>
            <person name="Horton D.L."/>
            <person name="Alikhan N.F."/>
            <person name="Baker D."/>
            <person name="Gharbi K."/>
            <person name="Hall N."/>
            <person name="Watson M."/>
            <person name="Adriaenssens E.M."/>
            <person name="Foster-Nyarko E."/>
            <person name="Jarju S."/>
            <person name="Secka A."/>
            <person name="Antonio M."/>
            <person name="Oren A."/>
            <person name="Chaudhuri R.R."/>
            <person name="La Ragione R."/>
            <person name="Hildebrand F."/>
            <person name="Pallen M.J."/>
        </authorList>
    </citation>
    <scope>NUCLEOTIDE SEQUENCE</scope>
    <source>
        <strain evidence="1">CHK183-6373</strain>
    </source>
</reference>
<name>A0A9D1TC65_9FIRM</name>
<gene>
    <name evidence="1" type="ORF">IAA64_06615</name>
</gene>
<organism evidence="1 2">
    <name type="scientific">Candidatus Ornithocaccomicrobium faecavium</name>
    <dbReference type="NCBI Taxonomy" id="2840890"/>
    <lineage>
        <taxon>Bacteria</taxon>
        <taxon>Bacillati</taxon>
        <taxon>Bacillota</taxon>
        <taxon>Clostridia</taxon>
        <taxon>Candidatus Ornithocaccomicrobium</taxon>
    </lineage>
</organism>
<proteinExistence type="predicted"/>
<accession>A0A9D1TC65</accession>
<evidence type="ECO:0000313" key="2">
    <source>
        <dbReference type="Proteomes" id="UP000886884"/>
    </source>
</evidence>
<evidence type="ECO:0000313" key="1">
    <source>
        <dbReference type="EMBL" id="HIV27624.1"/>
    </source>
</evidence>
<dbReference type="SUPFAM" id="SSF56507">
    <property type="entry name" value="Methionine synthase activation domain-like"/>
    <property type="match status" value="1"/>
</dbReference>
<dbReference type="Gene3D" id="3.40.109.40">
    <property type="match status" value="1"/>
</dbReference>
<protein>
    <submittedName>
        <fullName evidence="1">Vitamin B12 dependent methionine synthase</fullName>
    </submittedName>
</protein>
<dbReference type="EMBL" id="DVOT01000125">
    <property type="protein sequence ID" value="HIV27624.1"/>
    <property type="molecule type" value="Genomic_DNA"/>
</dbReference>
<reference evidence="1" key="1">
    <citation type="submission" date="2020-10" db="EMBL/GenBank/DDBJ databases">
        <authorList>
            <person name="Gilroy R."/>
        </authorList>
    </citation>
    <scope>NUCLEOTIDE SEQUENCE</scope>
    <source>
        <strain evidence="1">CHK183-6373</strain>
    </source>
</reference>
<dbReference type="InterPro" id="IPR037010">
    <property type="entry name" value="VitB12-dep_Met_synth_activ_sf"/>
</dbReference>
<dbReference type="Proteomes" id="UP000886884">
    <property type="component" value="Unassembled WGS sequence"/>
</dbReference>